<feature type="domain" description="Periplasmic binding protein" evidence="3">
    <location>
        <begin position="45"/>
        <end position="300"/>
    </location>
</feature>
<comment type="caution">
    <text evidence="4">The sequence shown here is derived from an EMBL/GenBank/DDBJ whole genome shotgun (WGS) entry which is preliminary data.</text>
</comment>
<evidence type="ECO:0000313" key="4">
    <source>
        <dbReference type="EMBL" id="OGG36713.1"/>
    </source>
</evidence>
<evidence type="ECO:0000313" key="5">
    <source>
        <dbReference type="Proteomes" id="UP000176273"/>
    </source>
</evidence>
<reference evidence="4 5" key="1">
    <citation type="journal article" date="2016" name="Nat. Commun.">
        <title>Thousands of microbial genomes shed light on interconnected biogeochemical processes in an aquifer system.</title>
        <authorList>
            <person name="Anantharaman K."/>
            <person name="Brown C.T."/>
            <person name="Hug L.A."/>
            <person name="Sharon I."/>
            <person name="Castelle C.J."/>
            <person name="Probst A.J."/>
            <person name="Thomas B.C."/>
            <person name="Singh A."/>
            <person name="Wilkins M.J."/>
            <person name="Karaoz U."/>
            <person name="Brodie E.L."/>
            <person name="Williams K.H."/>
            <person name="Hubbard S.S."/>
            <person name="Banfield J.F."/>
        </authorList>
    </citation>
    <scope>NUCLEOTIDE SEQUENCE [LARGE SCALE GENOMIC DNA]</scope>
</reference>
<dbReference type="AlphaFoldDB" id="A0A1F6BIR5"/>
<evidence type="ECO:0000256" key="2">
    <source>
        <dbReference type="ARBA" id="ARBA00022729"/>
    </source>
</evidence>
<evidence type="ECO:0000256" key="1">
    <source>
        <dbReference type="ARBA" id="ARBA00004196"/>
    </source>
</evidence>
<gene>
    <name evidence="4" type="ORF">A2110_00035</name>
</gene>
<dbReference type="GO" id="GO:0030246">
    <property type="term" value="F:carbohydrate binding"/>
    <property type="evidence" value="ECO:0007669"/>
    <property type="project" value="TreeGrafter"/>
</dbReference>
<protein>
    <recommendedName>
        <fullName evidence="3">Periplasmic binding protein domain-containing protein</fullName>
    </recommendedName>
</protein>
<dbReference type="InterPro" id="IPR050555">
    <property type="entry name" value="Bact_Solute-Bind_Prot2"/>
</dbReference>
<evidence type="ECO:0000259" key="3">
    <source>
        <dbReference type="Pfam" id="PF13407"/>
    </source>
</evidence>
<dbReference type="PANTHER" id="PTHR30036">
    <property type="entry name" value="D-XYLOSE-BINDING PERIPLASMIC PROTEIN"/>
    <property type="match status" value="1"/>
</dbReference>
<comment type="subcellular location">
    <subcellularLocation>
        <location evidence="1">Cell envelope</location>
    </subcellularLocation>
</comment>
<proteinExistence type="predicted"/>
<dbReference type="InterPro" id="IPR025997">
    <property type="entry name" value="SBP_2_dom"/>
</dbReference>
<dbReference type="SUPFAM" id="SSF53822">
    <property type="entry name" value="Periplasmic binding protein-like I"/>
    <property type="match status" value="1"/>
</dbReference>
<accession>A0A1F6BIR5</accession>
<dbReference type="Pfam" id="PF13407">
    <property type="entry name" value="Peripla_BP_4"/>
    <property type="match status" value="1"/>
</dbReference>
<name>A0A1F6BIR5_9BACT</name>
<organism evidence="4 5">
    <name type="scientific">Candidatus Jorgensenbacteria bacterium GWA1_54_12</name>
    <dbReference type="NCBI Taxonomy" id="1798468"/>
    <lineage>
        <taxon>Bacteria</taxon>
        <taxon>Candidatus Joergenseniibacteriota</taxon>
    </lineage>
</organism>
<dbReference type="PANTHER" id="PTHR30036:SF1">
    <property type="entry name" value="D-XYLOSE-BINDING PERIPLASMIC PROTEIN"/>
    <property type="match status" value="1"/>
</dbReference>
<dbReference type="GO" id="GO:0030288">
    <property type="term" value="C:outer membrane-bounded periplasmic space"/>
    <property type="evidence" value="ECO:0007669"/>
    <property type="project" value="TreeGrafter"/>
</dbReference>
<dbReference type="Gene3D" id="3.40.50.2300">
    <property type="match status" value="2"/>
</dbReference>
<dbReference type="EMBL" id="MFKH01000017">
    <property type="protein sequence ID" value="OGG36713.1"/>
    <property type="molecule type" value="Genomic_DNA"/>
</dbReference>
<dbReference type="Proteomes" id="UP000176273">
    <property type="component" value="Unassembled WGS sequence"/>
</dbReference>
<sequence length="357" mass="37905">MKKILWLVGLVALVAVIVGGAVFVYSKRSLTAGAPTVQGNPPVIIGFALGALREDRWLTDENLFTERAEELGAIVIKENSNYDVPTQMSQIENLVSQGAKVIVIVAADSKAIAPAVESARSAGVKVIAYDRLIRDTDIDAYVSFDNVKVGELEAEGVLAVVQKGKFAYIGGAPTDNNAFLVKQGSMSVLSPKIESGDIQLVLDEFTPDWDPAEAYNTMRAYLATGGTVDAVIAANDGTAFGVIQALAEKGLAGRVPVSGQDAELSALQRLVQGTQTITVYKPIKAIANEAANLAVAMARGVVPETKVTTHNGKMDVPSYFLVPVAVTKENIANTVIEDGFHTYAEIYQVPSTPETPR</sequence>
<dbReference type="InterPro" id="IPR028082">
    <property type="entry name" value="Peripla_BP_I"/>
</dbReference>
<dbReference type="STRING" id="1798468.A2110_00035"/>
<keyword evidence="2" id="KW-0732">Signal</keyword>